<dbReference type="RefSeq" id="WP_141200966.1">
    <property type="nucleotide sequence ID" value="NZ_CP041186.1"/>
</dbReference>
<accession>A0A5B8YGJ5</accession>
<proteinExistence type="inferred from homology"/>
<reference evidence="4 5" key="1">
    <citation type="submission" date="2019-06" db="EMBL/GenBank/DDBJ databases">
        <title>Persicimonas caeni gen. nov., sp. nov., a predatory bacterium isolated from solar saltern.</title>
        <authorList>
            <person name="Wang S."/>
        </authorList>
    </citation>
    <scope>NUCLEOTIDE SEQUENCE [LARGE SCALE GENOMIC DNA]</scope>
    <source>
        <strain evidence="4 5">YN101</strain>
    </source>
</reference>
<feature type="compositionally biased region" description="Low complexity" evidence="3">
    <location>
        <begin position="218"/>
        <end position="229"/>
    </location>
</feature>
<dbReference type="Pfam" id="PF13174">
    <property type="entry name" value="TPR_6"/>
    <property type="match status" value="1"/>
</dbReference>
<dbReference type="PROSITE" id="PS50005">
    <property type="entry name" value="TPR"/>
    <property type="match status" value="1"/>
</dbReference>
<dbReference type="PROSITE" id="PS51257">
    <property type="entry name" value="PROKAR_LIPOPROTEIN"/>
    <property type="match status" value="1"/>
</dbReference>
<keyword evidence="1" id="KW-0802">TPR repeat</keyword>
<dbReference type="EMBL" id="CP041186">
    <property type="protein sequence ID" value="QDG54522.1"/>
    <property type="molecule type" value="Genomic_DNA"/>
</dbReference>
<evidence type="ECO:0000256" key="2">
    <source>
        <dbReference type="SAM" id="Coils"/>
    </source>
</evidence>
<evidence type="ECO:0000313" key="4">
    <source>
        <dbReference type="EMBL" id="QDG54522.1"/>
    </source>
</evidence>
<feature type="region of interest" description="Disordered" evidence="3">
    <location>
        <begin position="108"/>
        <end position="263"/>
    </location>
</feature>
<organism evidence="4 5">
    <name type="scientific">Persicimonas caeni</name>
    <dbReference type="NCBI Taxonomy" id="2292766"/>
    <lineage>
        <taxon>Bacteria</taxon>
        <taxon>Deltaproteobacteria</taxon>
        <taxon>Bradymonadales</taxon>
        <taxon>Bradymonadaceae</taxon>
        <taxon>Persicimonas</taxon>
    </lineage>
</organism>
<evidence type="ECO:0000313" key="5">
    <source>
        <dbReference type="Proteomes" id="UP000315995"/>
    </source>
</evidence>
<dbReference type="Gene3D" id="1.25.40.10">
    <property type="entry name" value="Tetratricopeptide repeat domain"/>
    <property type="match status" value="1"/>
</dbReference>
<sequence>MKLKYPQMLLAKPLKALLVPTIFGLSIGSGCAHQQAADKPQVQVQQQETIAQLQSRLEEVERTNGRLNVRIEELEDQLFLLQDMTESNRIALQRRGYMQRGTYINRNARAQAPQPAPESYYGAGNPYGAQQAQPQANQRPAPAPKRRKVTRIPLSRQQSGAYGAQQAQPRQAQPQQAPAESAPVAQADSGAEEEEVVITEDEYRKFFGEPPARKSKKSSSSSSRSSGKRAQPPVTDEKLATSDEKADEAKPREKAQPTRKSGVKPLDLYKTALADYRGGNYADALEGFRAFLQAGPNSNYLDNALYWVGECHYGLGEYEKATSYFQRVLREQPDGNKVPDAMLKMSLAYERLGKPDQTRALLEKLTNRYPTTNAGRLGAQKLSELGN</sequence>
<protein>
    <submittedName>
        <fullName evidence="4">Tol-pal system protein YbgF</fullName>
    </submittedName>
</protein>
<dbReference type="HAMAP" id="MF_02066">
    <property type="entry name" value="CpoB"/>
    <property type="match status" value="1"/>
</dbReference>
<evidence type="ECO:0000256" key="3">
    <source>
        <dbReference type="SAM" id="MobiDB-lite"/>
    </source>
</evidence>
<dbReference type="Proteomes" id="UP000315995">
    <property type="component" value="Chromosome"/>
</dbReference>
<dbReference type="InterPro" id="IPR014162">
    <property type="entry name" value="CpoB_C"/>
</dbReference>
<feature type="compositionally biased region" description="Basic and acidic residues" evidence="3">
    <location>
        <begin position="235"/>
        <end position="256"/>
    </location>
</feature>
<feature type="coiled-coil region" evidence="2">
    <location>
        <begin position="43"/>
        <end position="77"/>
    </location>
</feature>
<dbReference type="SUPFAM" id="SSF48452">
    <property type="entry name" value="TPR-like"/>
    <property type="match status" value="1"/>
</dbReference>
<dbReference type="InterPro" id="IPR034706">
    <property type="entry name" value="CpoB"/>
</dbReference>
<dbReference type="Pfam" id="PF13432">
    <property type="entry name" value="TPR_16"/>
    <property type="match status" value="1"/>
</dbReference>
<evidence type="ECO:0000256" key="1">
    <source>
        <dbReference type="PROSITE-ProRule" id="PRU00339"/>
    </source>
</evidence>
<dbReference type="InterPro" id="IPR011990">
    <property type="entry name" value="TPR-like_helical_dom_sf"/>
</dbReference>
<feature type="compositionally biased region" description="Low complexity" evidence="3">
    <location>
        <begin position="157"/>
        <end position="187"/>
    </location>
</feature>
<dbReference type="NCBIfam" id="TIGR02795">
    <property type="entry name" value="tol_pal_ybgF"/>
    <property type="match status" value="1"/>
</dbReference>
<keyword evidence="5" id="KW-1185">Reference proteome</keyword>
<dbReference type="AlphaFoldDB" id="A0A4Y6Q1V8"/>
<dbReference type="OrthoDB" id="9781271at2"/>
<keyword evidence="2" id="KW-0175">Coiled coil</keyword>
<accession>A0A4Y6Q1V8</accession>
<feature type="compositionally biased region" description="Acidic residues" evidence="3">
    <location>
        <begin position="190"/>
        <end position="200"/>
    </location>
</feature>
<feature type="compositionally biased region" description="Low complexity" evidence="3">
    <location>
        <begin position="120"/>
        <end position="140"/>
    </location>
</feature>
<dbReference type="GO" id="GO:0051301">
    <property type="term" value="P:cell division"/>
    <property type="evidence" value="ECO:0007669"/>
    <property type="project" value="InterPro"/>
</dbReference>
<name>A0A4Y6Q1V8_PERCE</name>
<gene>
    <name evidence="4" type="primary">ybgF</name>
    <name evidence="4" type="ORF">FIV42_28390</name>
</gene>
<feature type="repeat" description="TPR" evidence="1">
    <location>
        <begin position="302"/>
        <end position="335"/>
    </location>
</feature>
<dbReference type="InterPro" id="IPR019734">
    <property type="entry name" value="TPR_rpt"/>
</dbReference>